<proteinExistence type="predicted"/>
<reference evidence="1" key="2">
    <citation type="journal article" date="2015" name="Fish Shellfish Immunol.">
        <title>Early steps in the European eel (Anguilla anguilla)-Vibrio vulnificus interaction in the gills: Role of the RtxA13 toxin.</title>
        <authorList>
            <person name="Callol A."/>
            <person name="Pajuelo D."/>
            <person name="Ebbesson L."/>
            <person name="Teles M."/>
            <person name="MacKenzie S."/>
            <person name="Amaro C."/>
        </authorList>
    </citation>
    <scope>NUCLEOTIDE SEQUENCE</scope>
</reference>
<evidence type="ECO:0000313" key="1">
    <source>
        <dbReference type="EMBL" id="JAH59974.1"/>
    </source>
</evidence>
<dbReference type="EMBL" id="GBXM01048603">
    <property type="protein sequence ID" value="JAH59974.1"/>
    <property type="molecule type" value="Transcribed_RNA"/>
</dbReference>
<dbReference type="AlphaFoldDB" id="A0A0E9U240"/>
<accession>A0A0E9U240</accession>
<reference evidence="1" key="1">
    <citation type="submission" date="2014-11" db="EMBL/GenBank/DDBJ databases">
        <authorList>
            <person name="Amaro Gonzalez C."/>
        </authorList>
    </citation>
    <scope>NUCLEOTIDE SEQUENCE</scope>
</reference>
<protein>
    <submittedName>
        <fullName evidence="1">Uncharacterized protein</fullName>
    </submittedName>
</protein>
<sequence>MSCQLYHHTMLNHKTVCLDLFQLKKDF</sequence>
<organism evidence="1">
    <name type="scientific">Anguilla anguilla</name>
    <name type="common">European freshwater eel</name>
    <name type="synonym">Muraena anguilla</name>
    <dbReference type="NCBI Taxonomy" id="7936"/>
    <lineage>
        <taxon>Eukaryota</taxon>
        <taxon>Metazoa</taxon>
        <taxon>Chordata</taxon>
        <taxon>Craniata</taxon>
        <taxon>Vertebrata</taxon>
        <taxon>Euteleostomi</taxon>
        <taxon>Actinopterygii</taxon>
        <taxon>Neopterygii</taxon>
        <taxon>Teleostei</taxon>
        <taxon>Anguilliformes</taxon>
        <taxon>Anguillidae</taxon>
        <taxon>Anguilla</taxon>
    </lineage>
</organism>
<name>A0A0E9U240_ANGAN</name>